<sequence length="432" mass="51090">MSPNRNDLLKRFSEEEDIFGDAEGIDYNNVETLRTNMIPQALHILLPLFALTGNSSGQERRITRETLSEYSEENETDLTSELSDHDFDWGELNKNGNVFQQMNQRLIATKVAQKKEAEREQREFAQRRREYDPNQTLKLKDFNKLTNENLTILDQLDNEKTVNYEYTRDDYDDFEDGFAKNFEAKLRVQPSMPTLRQNPPKLKKYNSYAEFKCDNRVRLKLERIPSFYNKPNPSFNNNNKDQVLNKYKENKTYHPHHKKMGTVKCLNNDTEVTLAYSTNNSMKYNPKKNRWEGNEIDLIRFEKPSLIPHNVTKPSTKEGNMIYDLEKLQWINTEEEEDANIFDDIPDLVEQKLQSPLRGASQFTQRTMSTATLSREQSSRGFPEFGLSSKTIEKFRKEELKIERKINHWFIGSTGEFNRDYYWEIRNMVMDK</sequence>
<dbReference type="PANTHER" id="PTHR35140:SF1">
    <property type="entry name" value="MITOTIC CHECK POINT PROTEIN BFA1"/>
    <property type="match status" value="1"/>
</dbReference>
<dbReference type="GO" id="GO:1990334">
    <property type="term" value="C:Bfa1-Bub2 complex"/>
    <property type="evidence" value="ECO:0007669"/>
    <property type="project" value="InterPro"/>
</dbReference>
<proteinExistence type="predicted"/>
<dbReference type="GO" id="GO:0005096">
    <property type="term" value="F:GTPase activator activity"/>
    <property type="evidence" value="ECO:0007669"/>
    <property type="project" value="InterPro"/>
</dbReference>
<evidence type="ECO:0000313" key="1">
    <source>
        <dbReference type="EMBL" id="RCK60561.1"/>
    </source>
</evidence>
<dbReference type="InterPro" id="IPR034586">
    <property type="entry name" value="Bfa1/Byr4"/>
</dbReference>
<protein>
    <submittedName>
        <fullName evidence="1">Mitotic check point protein BFA1</fullName>
    </submittedName>
</protein>
<dbReference type="GO" id="GO:0031578">
    <property type="term" value="P:mitotic spindle orientation checkpoint signaling"/>
    <property type="evidence" value="ECO:0007669"/>
    <property type="project" value="TreeGrafter"/>
</dbReference>
<dbReference type="Proteomes" id="UP000253472">
    <property type="component" value="Unassembled WGS sequence"/>
</dbReference>
<organism evidence="1 2">
    <name type="scientific">Candida viswanathii</name>
    <dbReference type="NCBI Taxonomy" id="5486"/>
    <lineage>
        <taxon>Eukaryota</taxon>
        <taxon>Fungi</taxon>
        <taxon>Dikarya</taxon>
        <taxon>Ascomycota</taxon>
        <taxon>Saccharomycotina</taxon>
        <taxon>Pichiomycetes</taxon>
        <taxon>Debaryomycetaceae</taxon>
        <taxon>Candida/Lodderomyces clade</taxon>
        <taxon>Candida</taxon>
    </lineage>
</organism>
<comment type="caution">
    <text evidence="1">The sequence shown here is derived from an EMBL/GenBank/DDBJ whole genome shotgun (WGS) entry which is preliminary data.</text>
</comment>
<evidence type="ECO:0000313" key="2">
    <source>
        <dbReference type="Proteomes" id="UP000253472"/>
    </source>
</evidence>
<dbReference type="EMBL" id="QLNQ01000026">
    <property type="protein sequence ID" value="RCK60561.1"/>
    <property type="molecule type" value="Genomic_DNA"/>
</dbReference>
<dbReference type="OrthoDB" id="19159at2759"/>
<dbReference type="PANTHER" id="PTHR35140">
    <property type="entry name" value="MITOTIC CHECK POINT PROTEIN BFA1"/>
    <property type="match status" value="1"/>
</dbReference>
<dbReference type="STRING" id="5486.A0A367Y6D5"/>
<dbReference type="GO" id="GO:0044732">
    <property type="term" value="C:mitotic spindle pole body"/>
    <property type="evidence" value="ECO:0007669"/>
    <property type="project" value="TreeGrafter"/>
</dbReference>
<gene>
    <name evidence="1" type="primary">BFA1_1</name>
    <name evidence="1" type="ORF">Cantr_08761</name>
</gene>
<reference evidence="1 2" key="1">
    <citation type="submission" date="2018-06" db="EMBL/GenBank/DDBJ databases">
        <title>Whole genome sequencing of Candida tropicalis (genome annotated by CSBL at Korea University).</title>
        <authorList>
            <person name="Ahn J."/>
        </authorList>
    </citation>
    <scope>NUCLEOTIDE SEQUENCE [LARGE SCALE GENOMIC DNA]</scope>
    <source>
        <strain evidence="1 2">ATCC 20962</strain>
    </source>
</reference>
<keyword evidence="2" id="KW-1185">Reference proteome</keyword>
<name>A0A367Y6D5_9ASCO</name>
<dbReference type="AlphaFoldDB" id="A0A367Y6D5"/>
<accession>A0A367Y6D5</accession>